<gene>
    <name evidence="3" type="ORF">ASPGLDRAFT_731504</name>
</gene>
<feature type="region of interest" description="Disordered" evidence="1">
    <location>
        <begin position="14"/>
        <end position="47"/>
    </location>
</feature>
<sequence length="172" mass="19267">MPTRTRFRYLLSCCDRDADEDSEPSPSRVMPTKSPIPSESSPAKAGHNWGLESLWEKAHNHLRNQDPELFAKYEARLKSDLATEGNPQPDGQISSVARGPNQGIQLQDLVQDRIVEIKDTRWKQARHVIKGIVFVKDVISQAISAEYHAALAWAGVLVILPVSVHDQKQSSY</sequence>
<proteinExistence type="predicted"/>
<feature type="compositionally biased region" description="Polar residues" evidence="1">
    <location>
        <begin position="85"/>
        <end position="95"/>
    </location>
</feature>
<dbReference type="VEuPathDB" id="FungiDB:ASPGLDRAFT_731504"/>
<dbReference type="AlphaFoldDB" id="A0A1L9VXQ6"/>
<evidence type="ECO:0000259" key="2">
    <source>
        <dbReference type="Pfam" id="PF17100"/>
    </source>
</evidence>
<dbReference type="EMBL" id="KV878889">
    <property type="protein sequence ID" value="OJJ88703.1"/>
    <property type="molecule type" value="Genomic_DNA"/>
</dbReference>
<evidence type="ECO:0000256" key="1">
    <source>
        <dbReference type="SAM" id="MobiDB-lite"/>
    </source>
</evidence>
<keyword evidence="4" id="KW-1185">Reference proteome</keyword>
<reference evidence="4" key="1">
    <citation type="journal article" date="2017" name="Genome Biol.">
        <title>Comparative genomics reveals high biological diversity and specific adaptations in the industrially and medically important fungal genus Aspergillus.</title>
        <authorList>
            <person name="de Vries R.P."/>
            <person name="Riley R."/>
            <person name="Wiebenga A."/>
            <person name="Aguilar-Osorio G."/>
            <person name="Amillis S."/>
            <person name="Uchima C.A."/>
            <person name="Anderluh G."/>
            <person name="Asadollahi M."/>
            <person name="Askin M."/>
            <person name="Barry K."/>
            <person name="Battaglia E."/>
            <person name="Bayram O."/>
            <person name="Benocci T."/>
            <person name="Braus-Stromeyer S.A."/>
            <person name="Caldana C."/>
            <person name="Canovas D."/>
            <person name="Cerqueira G.C."/>
            <person name="Chen F."/>
            <person name="Chen W."/>
            <person name="Choi C."/>
            <person name="Clum A."/>
            <person name="Dos Santos R.A."/>
            <person name="Damasio A.R."/>
            <person name="Diallinas G."/>
            <person name="Emri T."/>
            <person name="Fekete E."/>
            <person name="Flipphi M."/>
            <person name="Freyberg S."/>
            <person name="Gallo A."/>
            <person name="Gournas C."/>
            <person name="Habgood R."/>
            <person name="Hainaut M."/>
            <person name="Harispe M.L."/>
            <person name="Henrissat B."/>
            <person name="Hilden K.S."/>
            <person name="Hope R."/>
            <person name="Hossain A."/>
            <person name="Karabika E."/>
            <person name="Karaffa L."/>
            <person name="Karanyi Z."/>
            <person name="Krasevec N."/>
            <person name="Kuo A."/>
            <person name="Kusch H."/>
            <person name="LaButti K."/>
            <person name="Lagendijk E.L."/>
            <person name="Lapidus A."/>
            <person name="Levasseur A."/>
            <person name="Lindquist E."/>
            <person name="Lipzen A."/>
            <person name="Logrieco A.F."/>
            <person name="MacCabe A."/>
            <person name="Maekelae M.R."/>
            <person name="Malavazi I."/>
            <person name="Melin P."/>
            <person name="Meyer V."/>
            <person name="Mielnichuk N."/>
            <person name="Miskei M."/>
            <person name="Molnar A.P."/>
            <person name="Mule G."/>
            <person name="Ngan C.Y."/>
            <person name="Orejas M."/>
            <person name="Orosz E."/>
            <person name="Ouedraogo J.P."/>
            <person name="Overkamp K.M."/>
            <person name="Park H.-S."/>
            <person name="Perrone G."/>
            <person name="Piumi F."/>
            <person name="Punt P.J."/>
            <person name="Ram A.F."/>
            <person name="Ramon A."/>
            <person name="Rauscher S."/>
            <person name="Record E."/>
            <person name="Riano-Pachon D.M."/>
            <person name="Robert V."/>
            <person name="Roehrig J."/>
            <person name="Ruller R."/>
            <person name="Salamov A."/>
            <person name="Salih N.S."/>
            <person name="Samson R.A."/>
            <person name="Sandor E."/>
            <person name="Sanguinetti M."/>
            <person name="Schuetze T."/>
            <person name="Sepcic K."/>
            <person name="Shelest E."/>
            <person name="Sherlock G."/>
            <person name="Sophianopoulou V."/>
            <person name="Squina F.M."/>
            <person name="Sun H."/>
            <person name="Susca A."/>
            <person name="Todd R.B."/>
            <person name="Tsang A."/>
            <person name="Unkles S.E."/>
            <person name="van de Wiele N."/>
            <person name="van Rossen-Uffink D."/>
            <person name="Oliveira J.V."/>
            <person name="Vesth T.C."/>
            <person name="Visser J."/>
            <person name="Yu J.-H."/>
            <person name="Zhou M."/>
            <person name="Andersen M.R."/>
            <person name="Archer D.B."/>
            <person name="Baker S.E."/>
            <person name="Benoit I."/>
            <person name="Brakhage A.A."/>
            <person name="Braus G.H."/>
            <person name="Fischer R."/>
            <person name="Frisvad J.C."/>
            <person name="Goldman G.H."/>
            <person name="Houbraken J."/>
            <person name="Oakley B."/>
            <person name="Pocsi I."/>
            <person name="Scazzocchio C."/>
            <person name="Seiboth B."/>
            <person name="vanKuyk P.A."/>
            <person name="Wortman J."/>
            <person name="Dyer P.S."/>
            <person name="Grigoriev I.V."/>
        </authorList>
    </citation>
    <scope>NUCLEOTIDE SEQUENCE [LARGE SCALE GENOMIC DNA]</scope>
    <source>
        <strain evidence="4">CBS 516.65</strain>
    </source>
</reference>
<dbReference type="OrthoDB" id="4497594at2759"/>
<dbReference type="InterPro" id="IPR031359">
    <property type="entry name" value="NACHT_N"/>
</dbReference>
<feature type="region of interest" description="Disordered" evidence="1">
    <location>
        <begin position="80"/>
        <end position="99"/>
    </location>
</feature>
<dbReference type="STRING" id="1160497.A0A1L9VXQ6"/>
<organism evidence="3 4">
    <name type="scientific">Aspergillus glaucus CBS 516.65</name>
    <dbReference type="NCBI Taxonomy" id="1160497"/>
    <lineage>
        <taxon>Eukaryota</taxon>
        <taxon>Fungi</taxon>
        <taxon>Dikarya</taxon>
        <taxon>Ascomycota</taxon>
        <taxon>Pezizomycotina</taxon>
        <taxon>Eurotiomycetes</taxon>
        <taxon>Eurotiomycetidae</taxon>
        <taxon>Eurotiales</taxon>
        <taxon>Aspergillaceae</taxon>
        <taxon>Aspergillus</taxon>
        <taxon>Aspergillus subgen. Aspergillus</taxon>
    </lineage>
</organism>
<evidence type="ECO:0000313" key="3">
    <source>
        <dbReference type="EMBL" id="OJJ88703.1"/>
    </source>
</evidence>
<name>A0A1L9VXQ6_ASPGL</name>
<dbReference type="RefSeq" id="XP_022405379.1">
    <property type="nucleotide sequence ID" value="XM_022549657.1"/>
</dbReference>
<dbReference type="Proteomes" id="UP000184300">
    <property type="component" value="Unassembled WGS sequence"/>
</dbReference>
<dbReference type="GeneID" id="34465917"/>
<protein>
    <recommendedName>
        <fullName evidence="2">NWD NACHT-NTPase N-terminal domain-containing protein</fullName>
    </recommendedName>
</protein>
<accession>A0A1L9VXQ6</accession>
<dbReference type="Pfam" id="PF17100">
    <property type="entry name" value="NACHT_N"/>
    <property type="match status" value="1"/>
</dbReference>
<evidence type="ECO:0000313" key="4">
    <source>
        <dbReference type="Proteomes" id="UP000184300"/>
    </source>
</evidence>
<feature type="domain" description="NWD NACHT-NTPase N-terminal" evidence="2">
    <location>
        <begin position="52"/>
        <end position="163"/>
    </location>
</feature>